<feature type="transmembrane region" description="Helical" evidence="1">
    <location>
        <begin position="170"/>
        <end position="194"/>
    </location>
</feature>
<keyword evidence="1" id="KW-0472">Membrane</keyword>
<feature type="transmembrane region" description="Helical" evidence="1">
    <location>
        <begin position="246"/>
        <end position="267"/>
    </location>
</feature>
<dbReference type="AlphaFoldDB" id="A0A412WYG8"/>
<feature type="transmembrane region" description="Helical" evidence="1">
    <location>
        <begin position="366"/>
        <end position="399"/>
    </location>
</feature>
<feature type="transmembrane region" description="Helical" evidence="1">
    <location>
        <begin position="42"/>
        <end position="62"/>
    </location>
</feature>
<feature type="transmembrane region" description="Helical" evidence="1">
    <location>
        <begin position="7"/>
        <end position="30"/>
    </location>
</feature>
<evidence type="ECO:0000313" key="2">
    <source>
        <dbReference type="EMBL" id="RGV32730.1"/>
    </source>
</evidence>
<feature type="transmembrane region" description="Helical" evidence="1">
    <location>
        <begin position="95"/>
        <end position="116"/>
    </location>
</feature>
<protein>
    <recommendedName>
        <fullName evidence="4">Oligosaccharide repeat unit polymerase</fullName>
    </recommendedName>
</protein>
<keyword evidence="1" id="KW-1133">Transmembrane helix</keyword>
<feature type="transmembrane region" description="Helical" evidence="1">
    <location>
        <begin position="69"/>
        <end position="89"/>
    </location>
</feature>
<evidence type="ECO:0000256" key="1">
    <source>
        <dbReference type="SAM" id="Phobius"/>
    </source>
</evidence>
<organism evidence="2 3">
    <name type="scientific">Butyricimonas virosa</name>
    <dbReference type="NCBI Taxonomy" id="544645"/>
    <lineage>
        <taxon>Bacteria</taxon>
        <taxon>Pseudomonadati</taxon>
        <taxon>Bacteroidota</taxon>
        <taxon>Bacteroidia</taxon>
        <taxon>Bacteroidales</taxon>
        <taxon>Odoribacteraceae</taxon>
        <taxon>Butyricimonas</taxon>
    </lineage>
</organism>
<sequence>MKRKLIFVLMITIYRVLLDSLYITAISPFFSYDSLIINRNDSVYIASWGILWAFIWLVYPFLKKDANFTSFVVVMLFLLKVIPFTSFIACNAQPWDFILLQTIYWFLIFVLLRLVPPFRIPNLGRNTLFINVVTFIFIIVIIFLSGYYAHFRLHFSLMDVYDLRTEARGYDIPVILGYIHSAAAKVLPLLLIFYIGQKKKVIVLFIIMAILLSFGVNGMKSTFLNLFFCLGLYYLHSKCLLSKLSIGLLSLCIIALFEFSFMGSYFISDILIRRILYIPSLLDTYYYNYTLEYGPLYFNAIVNKMDIAYVIGSFWRTSRTCANNGLFSDAYVNLGVFGVFIYPFIYTIFFKYAESIFRGKDYGITFYAAFIVTYNMISSFFTVCLLTHGMFILCFIVMFMPNMTSTSQYKIESRL</sequence>
<dbReference type="Proteomes" id="UP000283589">
    <property type="component" value="Unassembled WGS sequence"/>
</dbReference>
<evidence type="ECO:0008006" key="4">
    <source>
        <dbReference type="Google" id="ProtNLM"/>
    </source>
</evidence>
<dbReference type="EMBL" id="QRZA01000018">
    <property type="protein sequence ID" value="RGV32730.1"/>
    <property type="molecule type" value="Genomic_DNA"/>
</dbReference>
<evidence type="ECO:0000313" key="3">
    <source>
        <dbReference type="Proteomes" id="UP000283589"/>
    </source>
</evidence>
<proteinExistence type="predicted"/>
<dbReference type="RefSeq" id="WP_118260895.1">
    <property type="nucleotide sequence ID" value="NZ_CALBWO010000058.1"/>
</dbReference>
<comment type="caution">
    <text evidence="2">The sequence shown here is derived from an EMBL/GenBank/DDBJ whole genome shotgun (WGS) entry which is preliminary data.</text>
</comment>
<feature type="transmembrane region" description="Helical" evidence="1">
    <location>
        <begin position="128"/>
        <end position="150"/>
    </location>
</feature>
<reference evidence="2 3" key="1">
    <citation type="submission" date="2018-08" db="EMBL/GenBank/DDBJ databases">
        <title>A genome reference for cultivated species of the human gut microbiota.</title>
        <authorList>
            <person name="Zou Y."/>
            <person name="Xue W."/>
            <person name="Luo G."/>
        </authorList>
    </citation>
    <scope>NUCLEOTIDE SEQUENCE [LARGE SCALE GENOMIC DNA]</scope>
    <source>
        <strain evidence="2 3">AF14-49</strain>
    </source>
</reference>
<name>A0A412WYG8_9BACT</name>
<feature type="transmembrane region" description="Helical" evidence="1">
    <location>
        <begin position="201"/>
        <end position="234"/>
    </location>
</feature>
<accession>A0A412WYG8</accession>
<keyword evidence="1" id="KW-0812">Transmembrane</keyword>
<gene>
    <name evidence="2" type="ORF">DWW18_13205</name>
</gene>
<feature type="transmembrane region" description="Helical" evidence="1">
    <location>
        <begin position="326"/>
        <end position="346"/>
    </location>
</feature>